<keyword evidence="2" id="KW-0812">Transmembrane</keyword>
<feature type="region of interest" description="Disordered" evidence="1">
    <location>
        <begin position="93"/>
        <end position="123"/>
    </location>
</feature>
<name>A0A913ZCG8_PATMI</name>
<keyword evidence="2" id="KW-1133">Transmembrane helix</keyword>
<dbReference type="RefSeq" id="XP_038049234.1">
    <property type="nucleotide sequence ID" value="XM_038193306.1"/>
</dbReference>
<evidence type="ECO:0000313" key="4">
    <source>
        <dbReference type="EnsemblMetazoa" id="XP_038049234.1"/>
    </source>
</evidence>
<dbReference type="GeneID" id="119722904"/>
<dbReference type="EnsemblMetazoa" id="XM_038193306.1">
    <property type="protein sequence ID" value="XP_038049234.1"/>
    <property type="gene ID" value="LOC119722904"/>
</dbReference>
<feature type="compositionally biased region" description="Basic and acidic residues" evidence="1">
    <location>
        <begin position="190"/>
        <end position="206"/>
    </location>
</feature>
<dbReference type="AlphaFoldDB" id="A0A913ZCG8"/>
<accession>A0A913ZCG8</accession>
<organism evidence="4 5">
    <name type="scientific">Patiria miniata</name>
    <name type="common">Bat star</name>
    <name type="synonym">Asterina miniata</name>
    <dbReference type="NCBI Taxonomy" id="46514"/>
    <lineage>
        <taxon>Eukaryota</taxon>
        <taxon>Metazoa</taxon>
        <taxon>Echinodermata</taxon>
        <taxon>Eleutherozoa</taxon>
        <taxon>Asterozoa</taxon>
        <taxon>Asteroidea</taxon>
        <taxon>Valvatacea</taxon>
        <taxon>Valvatida</taxon>
        <taxon>Asterinidae</taxon>
        <taxon>Patiria</taxon>
    </lineage>
</organism>
<evidence type="ECO:0000256" key="1">
    <source>
        <dbReference type="SAM" id="MobiDB-lite"/>
    </source>
</evidence>
<feature type="signal peptide" evidence="3">
    <location>
        <begin position="1"/>
        <end position="17"/>
    </location>
</feature>
<sequence>MMLAALLSLFIMIGVDCRPIVTVRKPRGAPPESRAAYNSTKDYNLICQEHYKSPDWVWEPVQEVCIPCRLCEGSQEAYCQACSRATTTQVTTEAATTKDLAASSTKPPEDFDPSTHPPVTAGRKTLGVDPIVIGVPIGIGVVIVIMIMTVSLYCFIQKRNKRGNAPVEEEGGGGEIEGGETLPLRSHVPQQDHEPVPECNPHEPQRHTPPSESSLLGIEMVCV</sequence>
<evidence type="ECO:0000256" key="3">
    <source>
        <dbReference type="SAM" id="SignalP"/>
    </source>
</evidence>
<feature type="chain" id="PRO_5037308748" evidence="3">
    <location>
        <begin position="18"/>
        <end position="223"/>
    </location>
</feature>
<keyword evidence="3" id="KW-0732">Signal</keyword>
<evidence type="ECO:0000313" key="5">
    <source>
        <dbReference type="Proteomes" id="UP000887568"/>
    </source>
</evidence>
<protein>
    <submittedName>
        <fullName evidence="4">Uncharacterized protein</fullName>
    </submittedName>
</protein>
<proteinExistence type="predicted"/>
<feature type="region of interest" description="Disordered" evidence="1">
    <location>
        <begin position="164"/>
        <end position="216"/>
    </location>
</feature>
<dbReference type="OMA" id="HEPVPEC"/>
<evidence type="ECO:0000256" key="2">
    <source>
        <dbReference type="SAM" id="Phobius"/>
    </source>
</evidence>
<keyword evidence="2" id="KW-0472">Membrane</keyword>
<feature type="transmembrane region" description="Helical" evidence="2">
    <location>
        <begin position="131"/>
        <end position="156"/>
    </location>
</feature>
<dbReference type="OrthoDB" id="10611072at2759"/>
<dbReference type="Proteomes" id="UP000887568">
    <property type="component" value="Unplaced"/>
</dbReference>
<keyword evidence="5" id="KW-1185">Reference proteome</keyword>
<reference evidence="4" key="1">
    <citation type="submission" date="2022-11" db="UniProtKB">
        <authorList>
            <consortium name="EnsemblMetazoa"/>
        </authorList>
    </citation>
    <scope>IDENTIFICATION</scope>
</reference>